<dbReference type="EMBL" id="CM016556">
    <property type="protein sequence ID" value="TKW15205.1"/>
    <property type="molecule type" value="Genomic_DNA"/>
</dbReference>
<gene>
    <name evidence="2" type="ORF">SEVIR_5G221650v2</name>
</gene>
<protein>
    <recommendedName>
        <fullName evidence="4">WAT1-related protein</fullName>
    </recommendedName>
</protein>
<feature type="chain" id="PRO_5020901640" description="WAT1-related protein" evidence="1">
    <location>
        <begin position="24"/>
        <end position="58"/>
    </location>
</feature>
<keyword evidence="3" id="KW-1185">Reference proteome</keyword>
<dbReference type="AlphaFoldDB" id="A0A4U6UJI9"/>
<evidence type="ECO:0000256" key="1">
    <source>
        <dbReference type="SAM" id="SignalP"/>
    </source>
</evidence>
<evidence type="ECO:0000313" key="3">
    <source>
        <dbReference type="Proteomes" id="UP000298652"/>
    </source>
</evidence>
<proteinExistence type="predicted"/>
<organism evidence="2 3">
    <name type="scientific">Setaria viridis</name>
    <name type="common">Green bristlegrass</name>
    <name type="synonym">Setaria italica subsp. viridis</name>
    <dbReference type="NCBI Taxonomy" id="4556"/>
    <lineage>
        <taxon>Eukaryota</taxon>
        <taxon>Viridiplantae</taxon>
        <taxon>Streptophyta</taxon>
        <taxon>Embryophyta</taxon>
        <taxon>Tracheophyta</taxon>
        <taxon>Spermatophyta</taxon>
        <taxon>Magnoliopsida</taxon>
        <taxon>Liliopsida</taxon>
        <taxon>Poales</taxon>
        <taxon>Poaceae</taxon>
        <taxon>PACMAD clade</taxon>
        <taxon>Panicoideae</taxon>
        <taxon>Panicodae</taxon>
        <taxon>Paniceae</taxon>
        <taxon>Cenchrinae</taxon>
        <taxon>Setaria</taxon>
    </lineage>
</organism>
<dbReference type="Gramene" id="TKW15205">
    <property type="protein sequence ID" value="TKW15205"/>
    <property type="gene ID" value="SEVIR_5G221650v2"/>
</dbReference>
<feature type="signal peptide" evidence="1">
    <location>
        <begin position="1"/>
        <end position="23"/>
    </location>
</feature>
<sequence length="58" mass="6253">MPMSPPIWALSALYFGILASMLAQVIVLAGAAPSDGTWLGAYTTSIFSDKLTYAMVWR</sequence>
<reference evidence="2" key="1">
    <citation type="submission" date="2019-03" db="EMBL/GenBank/DDBJ databases">
        <title>WGS assembly of Setaria viridis.</title>
        <authorList>
            <person name="Huang P."/>
            <person name="Jenkins J."/>
            <person name="Grimwood J."/>
            <person name="Barry K."/>
            <person name="Healey A."/>
            <person name="Mamidi S."/>
            <person name="Sreedasyam A."/>
            <person name="Shu S."/>
            <person name="Feldman M."/>
            <person name="Wu J."/>
            <person name="Yu Y."/>
            <person name="Chen C."/>
            <person name="Johnson J."/>
            <person name="Rokhsar D."/>
            <person name="Baxter I."/>
            <person name="Schmutz J."/>
            <person name="Brutnell T."/>
            <person name="Kellogg E."/>
        </authorList>
    </citation>
    <scope>NUCLEOTIDE SEQUENCE [LARGE SCALE GENOMIC DNA]</scope>
</reference>
<accession>A0A4U6UJI9</accession>
<evidence type="ECO:0008006" key="4">
    <source>
        <dbReference type="Google" id="ProtNLM"/>
    </source>
</evidence>
<evidence type="ECO:0000313" key="2">
    <source>
        <dbReference type="EMBL" id="TKW15205.1"/>
    </source>
</evidence>
<dbReference type="Proteomes" id="UP000298652">
    <property type="component" value="Chromosome 5"/>
</dbReference>
<keyword evidence="1" id="KW-0732">Signal</keyword>
<name>A0A4U6UJI9_SETVI</name>